<dbReference type="EMBL" id="LGUA01001317">
    <property type="protein sequence ID" value="OAX78782.1"/>
    <property type="molecule type" value="Genomic_DNA"/>
</dbReference>
<dbReference type="Proteomes" id="UP000091918">
    <property type="component" value="Unassembled WGS sequence"/>
</dbReference>
<dbReference type="STRING" id="1658172.A0A1B7NPP5"/>
<evidence type="ECO:0000313" key="1">
    <source>
        <dbReference type="EMBL" id="OAX78782.1"/>
    </source>
</evidence>
<name>A0A1B7NPP5_9EURO</name>
<dbReference type="OrthoDB" id="4178743at2759"/>
<comment type="caution">
    <text evidence="1">The sequence shown here is derived from an EMBL/GenBank/DDBJ whole genome shotgun (WGS) entry which is preliminary data.</text>
</comment>
<dbReference type="AlphaFoldDB" id="A0A1B7NPP5"/>
<keyword evidence="2" id="KW-1185">Reference proteome</keyword>
<gene>
    <name evidence="1" type="ORF">ACJ72_06907</name>
</gene>
<organism evidence="1 2">
    <name type="scientific">Emergomyces africanus</name>
    <dbReference type="NCBI Taxonomy" id="1955775"/>
    <lineage>
        <taxon>Eukaryota</taxon>
        <taxon>Fungi</taxon>
        <taxon>Dikarya</taxon>
        <taxon>Ascomycota</taxon>
        <taxon>Pezizomycotina</taxon>
        <taxon>Eurotiomycetes</taxon>
        <taxon>Eurotiomycetidae</taxon>
        <taxon>Onygenales</taxon>
        <taxon>Ajellomycetaceae</taxon>
        <taxon>Emergomyces</taxon>
    </lineage>
</organism>
<sequence>MIVDVTERSKKHVLIPPGVQQQKLTYGTVGDTLSNRRSILEAELKKQPPKSVRILFAGKQADCKRFLEEYPEVIANFSIPYRFWATSTKDLNGCSDAKYTYDDDGGALTSLDTWSCFKIKEADSSGVYVWYQMTMFIRWSPIEKNTFIFWFAVGIAPEPWHDGSFSTCLTSFLSIKLPNTAESDRRNVLQLLDLQ</sequence>
<protein>
    <submittedName>
        <fullName evidence="1">Uncharacterized protein</fullName>
    </submittedName>
</protein>
<accession>A0A1B7NPP5</accession>
<evidence type="ECO:0000313" key="2">
    <source>
        <dbReference type="Proteomes" id="UP000091918"/>
    </source>
</evidence>
<reference evidence="1 2" key="1">
    <citation type="submission" date="2015-07" db="EMBL/GenBank/DDBJ databases">
        <title>Emmonsia species relationships and genome sequence.</title>
        <authorList>
            <person name="Cuomo C.A."/>
            <person name="Schwartz I.S."/>
            <person name="Kenyon C."/>
            <person name="de Hoog G.S."/>
            <person name="Govender N.P."/>
            <person name="Botha A."/>
            <person name="Moreno L."/>
            <person name="de Vries M."/>
            <person name="Munoz J.F."/>
            <person name="Stielow J.B."/>
        </authorList>
    </citation>
    <scope>NUCLEOTIDE SEQUENCE [LARGE SCALE GENOMIC DNA]</scope>
    <source>
        <strain evidence="1 2">CBS 136260</strain>
    </source>
</reference>
<proteinExistence type="predicted"/>